<dbReference type="Proteomes" id="UP000218181">
    <property type="component" value="Unassembled WGS sequence"/>
</dbReference>
<sequence>MFISKSLLLFITEGEQSLEQLKMMKSSKNSEISQQDKQMEPNCFFNVRQSK</sequence>
<reference evidence="1 2" key="1">
    <citation type="submission" date="2014-12" db="EMBL/GenBank/DDBJ databases">
        <title>Draft genome sequences of 10 type strains of Lactococcus.</title>
        <authorList>
            <person name="Sun Z."/>
            <person name="Zhong Z."/>
            <person name="Liu W."/>
            <person name="Zhang W."/>
            <person name="Zhang H."/>
        </authorList>
    </citation>
    <scope>NUCLEOTIDE SEQUENCE [LARGE SCALE GENOMIC DNA]</scope>
    <source>
        <strain evidence="1 2">JCM 16395</strain>
    </source>
</reference>
<keyword evidence="2" id="KW-1185">Reference proteome</keyword>
<evidence type="ECO:0000313" key="1">
    <source>
        <dbReference type="EMBL" id="PCS00414.1"/>
    </source>
</evidence>
<comment type="caution">
    <text evidence="1">The sequence shown here is derived from an EMBL/GenBank/DDBJ whole genome shotgun (WGS) entry which is preliminary data.</text>
</comment>
<name>A0A2A5RM77_9LACT</name>
<organism evidence="1 2">
    <name type="scientific">Lactococcus fujiensis JCM 16395</name>
    <dbReference type="NCBI Taxonomy" id="1291764"/>
    <lineage>
        <taxon>Bacteria</taxon>
        <taxon>Bacillati</taxon>
        <taxon>Bacillota</taxon>
        <taxon>Bacilli</taxon>
        <taxon>Lactobacillales</taxon>
        <taxon>Streptococcaceae</taxon>
        <taxon>Lactococcus</taxon>
    </lineage>
</organism>
<accession>A0A2A5RM77</accession>
<dbReference type="EMBL" id="JXJU01000004">
    <property type="protein sequence ID" value="PCS00414.1"/>
    <property type="molecule type" value="Genomic_DNA"/>
</dbReference>
<protein>
    <submittedName>
        <fullName evidence="1">Uncharacterized protein</fullName>
    </submittedName>
</protein>
<proteinExistence type="predicted"/>
<evidence type="ECO:0000313" key="2">
    <source>
        <dbReference type="Proteomes" id="UP000218181"/>
    </source>
</evidence>
<gene>
    <name evidence="1" type="ORF">RT41_GL001301</name>
</gene>
<dbReference type="AlphaFoldDB" id="A0A2A5RM77"/>